<feature type="short sequence motif" description="'HIGH' region" evidence="8">
    <location>
        <begin position="120"/>
        <end position="130"/>
    </location>
</feature>
<keyword evidence="8" id="KW-0963">Cytoplasm</keyword>
<comment type="caution">
    <text evidence="12">The sequence shown here is derived from an EMBL/GenBank/DDBJ whole genome shotgun (WGS) entry which is preliminary data.</text>
</comment>
<dbReference type="GO" id="GO:0004814">
    <property type="term" value="F:arginine-tRNA ligase activity"/>
    <property type="evidence" value="ECO:0007669"/>
    <property type="project" value="UniProtKB-UniRule"/>
</dbReference>
<dbReference type="SMART" id="SM01016">
    <property type="entry name" value="Arg_tRNA_synt_N"/>
    <property type="match status" value="1"/>
</dbReference>
<reference evidence="12 13" key="1">
    <citation type="journal article" date="2016" name="Nat. Commun.">
        <title>Thousands of microbial genomes shed light on interconnected biogeochemical processes in an aquifer system.</title>
        <authorList>
            <person name="Anantharaman K."/>
            <person name="Brown C.T."/>
            <person name="Hug L.A."/>
            <person name="Sharon I."/>
            <person name="Castelle C.J."/>
            <person name="Probst A.J."/>
            <person name="Thomas B.C."/>
            <person name="Singh A."/>
            <person name="Wilkins M.J."/>
            <person name="Karaoz U."/>
            <person name="Brodie E.L."/>
            <person name="Williams K.H."/>
            <person name="Hubbard S.S."/>
            <person name="Banfield J.F."/>
        </authorList>
    </citation>
    <scope>NUCLEOTIDE SEQUENCE [LARGE SCALE GENOMIC DNA]</scope>
</reference>
<dbReference type="PANTHER" id="PTHR11956">
    <property type="entry name" value="ARGINYL-TRNA SYNTHETASE"/>
    <property type="match status" value="1"/>
</dbReference>
<dbReference type="CDD" id="cd00671">
    <property type="entry name" value="ArgRS_core"/>
    <property type="match status" value="1"/>
</dbReference>
<dbReference type="InterPro" id="IPR035684">
    <property type="entry name" value="ArgRS_core"/>
</dbReference>
<dbReference type="SUPFAM" id="SSF52374">
    <property type="entry name" value="Nucleotidylyl transferase"/>
    <property type="match status" value="1"/>
</dbReference>
<evidence type="ECO:0000256" key="4">
    <source>
        <dbReference type="ARBA" id="ARBA00022840"/>
    </source>
</evidence>
<dbReference type="Gene3D" id="3.30.1360.70">
    <property type="entry name" value="Arginyl tRNA synthetase N-terminal domain"/>
    <property type="match status" value="1"/>
</dbReference>
<dbReference type="Pfam" id="PF00750">
    <property type="entry name" value="tRNA-synt_1d"/>
    <property type="match status" value="2"/>
</dbReference>
<dbReference type="InterPro" id="IPR036695">
    <property type="entry name" value="Arg-tRNA-synth_N_sf"/>
</dbReference>
<keyword evidence="2 8" id="KW-0436">Ligase</keyword>
<evidence type="ECO:0000256" key="7">
    <source>
        <dbReference type="ARBA" id="ARBA00049339"/>
    </source>
</evidence>
<comment type="subcellular location">
    <subcellularLocation>
        <location evidence="8">Cytoplasm</location>
    </subcellularLocation>
</comment>
<evidence type="ECO:0000259" key="10">
    <source>
        <dbReference type="SMART" id="SM00836"/>
    </source>
</evidence>
<comment type="subunit">
    <text evidence="8">Monomer.</text>
</comment>
<dbReference type="GO" id="GO:0005737">
    <property type="term" value="C:cytoplasm"/>
    <property type="evidence" value="ECO:0007669"/>
    <property type="project" value="UniProtKB-SubCell"/>
</dbReference>
<keyword evidence="4 8" id="KW-0067">ATP-binding</keyword>
<evidence type="ECO:0000259" key="11">
    <source>
        <dbReference type="SMART" id="SM01016"/>
    </source>
</evidence>
<dbReference type="InterPro" id="IPR008909">
    <property type="entry name" value="DALR_anticod-bd"/>
</dbReference>
<comment type="catalytic activity">
    <reaction evidence="7 8">
        <text>tRNA(Arg) + L-arginine + ATP = L-arginyl-tRNA(Arg) + AMP + diphosphate</text>
        <dbReference type="Rhea" id="RHEA:20301"/>
        <dbReference type="Rhea" id="RHEA-COMP:9658"/>
        <dbReference type="Rhea" id="RHEA-COMP:9673"/>
        <dbReference type="ChEBI" id="CHEBI:30616"/>
        <dbReference type="ChEBI" id="CHEBI:32682"/>
        <dbReference type="ChEBI" id="CHEBI:33019"/>
        <dbReference type="ChEBI" id="CHEBI:78442"/>
        <dbReference type="ChEBI" id="CHEBI:78513"/>
        <dbReference type="ChEBI" id="CHEBI:456215"/>
        <dbReference type="EC" id="6.1.1.19"/>
    </reaction>
</comment>
<evidence type="ECO:0000313" key="13">
    <source>
        <dbReference type="Proteomes" id="UP000176633"/>
    </source>
</evidence>
<keyword evidence="3 8" id="KW-0547">Nucleotide-binding</keyword>
<accession>A0A1F6C1C4</accession>
<dbReference type="InterPro" id="IPR014729">
    <property type="entry name" value="Rossmann-like_a/b/a_fold"/>
</dbReference>
<comment type="similarity">
    <text evidence="1 8 9">Belongs to the class-I aminoacyl-tRNA synthetase family.</text>
</comment>
<sequence>MLKTKIADCLKEVIKESTPIEIFVPENEKFGHYSTNAALRLAKILKRNPMEIANGINEKLRIKNSELFSKIEVAAPGFINFWLSEKILQNEIREILKKKEKYGSFKSGKNKKINIEFISANPVGPLTIGNGRGGFCGDVLANVLEKAGYEVAREYYINDTGEQIKRLGHSVLGDEQAVYSGDYIEKLREEITEKNPAKAGEEAAKIILEEMIKPTVEKMGIKFNKWFSEKSLYKSKAVEKTIEELGKKNLIYKKEGAVWFKSTKFGDDKDRVLIKTDGEKTYFASDIAYLKNKFKRNFGKLIIFLGADHYGYIGRMKAAAEALGYKKENLAFVIIQLVRLLKEGKEVRMSKRTGSYITINELIDEVGLDAARFFFLMSSPETHMDFDLDLAKEQSLKNPVYYVQYAAVRCGGILNRSKATSDKRQVNLELLNTPADINLTRMLARFPETVEAAALNYNLQALVRFALDLSREFNNFYEKEKIIGEKQDLMAARLELIKATRIVFKTLFNLLGISLPEKM</sequence>
<dbReference type="NCBIfam" id="TIGR00456">
    <property type="entry name" value="argS"/>
    <property type="match status" value="1"/>
</dbReference>
<protein>
    <recommendedName>
        <fullName evidence="8">Arginine--tRNA ligase</fullName>
        <ecNumber evidence="8">6.1.1.19</ecNumber>
    </recommendedName>
    <alternativeName>
        <fullName evidence="8">Arginyl-tRNA synthetase</fullName>
        <shortName evidence="8">ArgRS</shortName>
    </alternativeName>
</protein>
<dbReference type="SMART" id="SM00836">
    <property type="entry name" value="DALR_1"/>
    <property type="match status" value="1"/>
</dbReference>
<dbReference type="InterPro" id="IPR001278">
    <property type="entry name" value="Arg-tRNA-ligase"/>
</dbReference>
<dbReference type="PANTHER" id="PTHR11956:SF5">
    <property type="entry name" value="ARGININE--TRNA LIGASE, CYTOPLASMIC"/>
    <property type="match status" value="1"/>
</dbReference>
<keyword evidence="5 8" id="KW-0648">Protein biosynthesis</keyword>
<gene>
    <name evidence="8" type="primary">argS</name>
    <name evidence="12" type="ORF">A3G50_00600</name>
</gene>
<dbReference type="GO" id="GO:0005524">
    <property type="term" value="F:ATP binding"/>
    <property type="evidence" value="ECO:0007669"/>
    <property type="project" value="UniProtKB-UniRule"/>
</dbReference>
<evidence type="ECO:0000313" key="12">
    <source>
        <dbReference type="EMBL" id="OGG42878.1"/>
    </source>
</evidence>
<dbReference type="SUPFAM" id="SSF55190">
    <property type="entry name" value="Arginyl-tRNA synthetase (ArgRS), N-terminal 'additional' domain"/>
    <property type="match status" value="1"/>
</dbReference>
<dbReference type="Gene3D" id="3.40.50.620">
    <property type="entry name" value="HUPs"/>
    <property type="match status" value="1"/>
</dbReference>
<dbReference type="Pfam" id="PF05746">
    <property type="entry name" value="DALR_1"/>
    <property type="match status" value="1"/>
</dbReference>
<dbReference type="PRINTS" id="PR01038">
    <property type="entry name" value="TRNASYNTHARG"/>
</dbReference>
<feature type="domain" description="DALR anticodon binding" evidence="10">
    <location>
        <begin position="403"/>
        <end position="519"/>
    </location>
</feature>
<dbReference type="InterPro" id="IPR005148">
    <property type="entry name" value="Arg-tRNA-synth_N"/>
</dbReference>
<dbReference type="EC" id="6.1.1.19" evidence="8"/>
<dbReference type="Gene3D" id="1.10.730.10">
    <property type="entry name" value="Isoleucyl-tRNA Synthetase, Domain 1"/>
    <property type="match status" value="1"/>
</dbReference>
<dbReference type="GO" id="GO:0006420">
    <property type="term" value="P:arginyl-tRNA aminoacylation"/>
    <property type="evidence" value="ECO:0007669"/>
    <property type="project" value="UniProtKB-UniRule"/>
</dbReference>
<evidence type="ECO:0000256" key="5">
    <source>
        <dbReference type="ARBA" id="ARBA00022917"/>
    </source>
</evidence>
<evidence type="ECO:0000256" key="1">
    <source>
        <dbReference type="ARBA" id="ARBA00005594"/>
    </source>
</evidence>
<organism evidence="12 13">
    <name type="scientific">Candidatus Jorgensenbacteria bacterium RIFCSPLOWO2_12_FULL_42_11</name>
    <dbReference type="NCBI Taxonomy" id="1798473"/>
    <lineage>
        <taxon>Bacteria</taxon>
        <taxon>Candidatus Joergenseniibacteriota</taxon>
    </lineage>
</organism>
<name>A0A1F6C1C4_9BACT</name>
<keyword evidence="6 8" id="KW-0030">Aminoacyl-tRNA synthetase</keyword>
<evidence type="ECO:0000256" key="8">
    <source>
        <dbReference type="HAMAP-Rule" id="MF_00123"/>
    </source>
</evidence>
<dbReference type="HAMAP" id="MF_00123">
    <property type="entry name" value="Arg_tRNA_synth"/>
    <property type="match status" value="1"/>
</dbReference>
<dbReference type="AlphaFoldDB" id="A0A1F6C1C4"/>
<dbReference type="InterPro" id="IPR009080">
    <property type="entry name" value="tRNAsynth_Ia_anticodon-bd"/>
</dbReference>
<evidence type="ECO:0000256" key="6">
    <source>
        <dbReference type="ARBA" id="ARBA00023146"/>
    </source>
</evidence>
<dbReference type="SUPFAM" id="SSF47323">
    <property type="entry name" value="Anticodon-binding domain of a subclass of class I aminoacyl-tRNA synthetases"/>
    <property type="match status" value="1"/>
</dbReference>
<feature type="domain" description="Arginyl tRNA synthetase N-terminal" evidence="11">
    <location>
        <begin position="4"/>
        <end position="83"/>
    </location>
</feature>
<dbReference type="Proteomes" id="UP000176633">
    <property type="component" value="Unassembled WGS sequence"/>
</dbReference>
<dbReference type="STRING" id="1798473.A3G50_00600"/>
<evidence type="ECO:0000256" key="2">
    <source>
        <dbReference type="ARBA" id="ARBA00022598"/>
    </source>
</evidence>
<evidence type="ECO:0000256" key="9">
    <source>
        <dbReference type="RuleBase" id="RU363038"/>
    </source>
</evidence>
<dbReference type="Pfam" id="PF03485">
    <property type="entry name" value="Arg_tRNA_synt_N"/>
    <property type="match status" value="1"/>
</dbReference>
<evidence type="ECO:0000256" key="3">
    <source>
        <dbReference type="ARBA" id="ARBA00022741"/>
    </source>
</evidence>
<dbReference type="EMBL" id="MFKM01000033">
    <property type="protein sequence ID" value="OGG42878.1"/>
    <property type="molecule type" value="Genomic_DNA"/>
</dbReference>
<proteinExistence type="inferred from homology"/>